<dbReference type="EMBL" id="CP006585">
    <property type="protein sequence ID" value="AGW15145.1"/>
    <property type="molecule type" value="Genomic_DNA"/>
</dbReference>
<feature type="region of interest" description="Lon-protease-like" evidence="11">
    <location>
        <begin position="356"/>
        <end position="458"/>
    </location>
</feature>
<dbReference type="PANTHER" id="PTHR32472:SF10">
    <property type="entry name" value="DNA REPAIR PROTEIN RADA-LIKE PROTEIN"/>
    <property type="match status" value="1"/>
</dbReference>
<keyword evidence="7 11" id="KW-0067">ATP-binding</keyword>
<dbReference type="eggNOG" id="COG1066">
    <property type="taxonomic scope" value="Bacteria"/>
</dbReference>
<dbReference type="AlphaFoldDB" id="T2GEZ7"/>
<keyword evidence="4 13" id="KW-0863">Zinc-finger</keyword>
<dbReference type="GO" id="GO:0016787">
    <property type="term" value="F:hydrolase activity"/>
    <property type="evidence" value="ECO:0007669"/>
    <property type="project" value="UniProtKB-KW"/>
</dbReference>
<dbReference type="GO" id="GO:0008270">
    <property type="term" value="F:zinc ion binding"/>
    <property type="evidence" value="ECO:0007669"/>
    <property type="project" value="UniProtKB-KW"/>
</dbReference>
<dbReference type="InterPro" id="IPR014721">
    <property type="entry name" value="Ribsml_uS5_D2-typ_fold_subgr"/>
</dbReference>
<evidence type="ECO:0000256" key="13">
    <source>
        <dbReference type="RuleBase" id="RU003555"/>
    </source>
</evidence>
<dbReference type="MEROPS" id="S16.A04"/>
<dbReference type="KEGG" id="dgg:DGI_3466"/>
<dbReference type="InterPro" id="IPR041166">
    <property type="entry name" value="Rubredoxin_2"/>
</dbReference>
<feature type="binding site" evidence="11">
    <location>
        <begin position="99"/>
        <end position="106"/>
    </location>
    <ligand>
        <name>ATP</name>
        <dbReference type="ChEBI" id="CHEBI:30616"/>
    </ligand>
</feature>
<dbReference type="GO" id="GO:0005829">
    <property type="term" value="C:cytosol"/>
    <property type="evidence" value="ECO:0007669"/>
    <property type="project" value="TreeGrafter"/>
</dbReference>
<dbReference type="Pfam" id="PF18073">
    <property type="entry name" value="Zn_ribbon_LapB"/>
    <property type="match status" value="1"/>
</dbReference>
<reference evidence="16" key="2">
    <citation type="submission" date="2013-07" db="EMBL/GenBank/DDBJ databases">
        <authorList>
            <person name="Morais-Silva F.O."/>
            <person name="Rezende A.M."/>
            <person name="Pimentel C."/>
            <person name="Resende D.M."/>
            <person name="Santos C.I."/>
            <person name="Clemente C."/>
            <person name="de Oliveira L.M."/>
            <person name="da Silva S.M."/>
            <person name="Costa D.A."/>
            <person name="Varela-Raposo A."/>
            <person name="Horacio E.C.A."/>
            <person name="Matos M."/>
            <person name="Flores O."/>
            <person name="Ruiz J.C."/>
            <person name="Rodrigues-Pousada C."/>
        </authorList>
    </citation>
    <scope>NUCLEOTIDE SEQUENCE [LARGE SCALE GENOMIC DNA]</scope>
    <source>
        <strain evidence="16">ATCC 19364 / DSM 1382 / NCIMB 9332 / VKM B-1759</strain>
    </source>
</reference>
<feature type="domain" description="RecA family profile 1" evidence="14">
    <location>
        <begin position="70"/>
        <end position="220"/>
    </location>
</feature>
<dbReference type="PROSITE" id="PS50162">
    <property type="entry name" value="RECA_2"/>
    <property type="match status" value="1"/>
</dbReference>
<dbReference type="HOGENOM" id="CLU_018264_0_1_7"/>
<evidence type="ECO:0000256" key="4">
    <source>
        <dbReference type="ARBA" id="ARBA00022771"/>
    </source>
</evidence>
<comment type="function">
    <text evidence="13">DNA-dependent ATPase involved in processing of recombination intermediates, plays a role in repairing DNA breaks. Stimulates the branch migration of RecA-mediated strand transfer reactions, allowing the 3' invading strand to extend heteroduplex DNA faster. Binds ssDNA in the presence of ADP but not other nucleotides, has ATPase activity that is stimulated by ssDNA and various branched DNA structures, but inhibited by SSB. Does not have RecA's homology-searching function.</text>
</comment>
<organism evidence="15 16">
    <name type="scientific">Megalodesulfovibrio gigas (strain ATCC 19364 / DSM 1382 / NCIMB 9332 / VKM B-1759)</name>
    <name type="common">Desulfovibrio gigas</name>
    <dbReference type="NCBI Taxonomy" id="1121448"/>
    <lineage>
        <taxon>Bacteria</taxon>
        <taxon>Pseudomonadati</taxon>
        <taxon>Thermodesulfobacteriota</taxon>
        <taxon>Desulfovibrionia</taxon>
        <taxon>Desulfovibrionales</taxon>
        <taxon>Desulfovibrionaceae</taxon>
        <taxon>Megalodesulfovibrio</taxon>
    </lineage>
</organism>
<dbReference type="InterPro" id="IPR020588">
    <property type="entry name" value="RecA_ATP-bd"/>
</dbReference>
<dbReference type="STRING" id="1121448.DGI_3466"/>
<gene>
    <name evidence="11 15" type="primary">radA</name>
    <name evidence="15" type="ORF">DGI_3466</name>
</gene>
<protein>
    <recommendedName>
        <fullName evidence="11 12">DNA repair protein RadA</fullName>
    </recommendedName>
</protein>
<keyword evidence="8 11" id="KW-0346">Stress response</keyword>
<evidence type="ECO:0000313" key="15">
    <source>
        <dbReference type="EMBL" id="AGW15145.1"/>
    </source>
</evidence>
<keyword evidence="10 11" id="KW-0234">DNA repair</keyword>
<dbReference type="SMART" id="SM00382">
    <property type="entry name" value="AAA"/>
    <property type="match status" value="1"/>
</dbReference>
<proteinExistence type="inferred from homology"/>
<evidence type="ECO:0000256" key="1">
    <source>
        <dbReference type="ARBA" id="ARBA00022723"/>
    </source>
</evidence>
<dbReference type="PATRIC" id="fig|1121448.10.peg.3416"/>
<evidence type="ECO:0000256" key="6">
    <source>
        <dbReference type="ARBA" id="ARBA00022833"/>
    </source>
</evidence>
<keyword evidence="16" id="KW-1185">Reference proteome</keyword>
<comment type="similarity">
    <text evidence="11 13">Belongs to the RecA family. RadA subfamily.</text>
</comment>
<evidence type="ECO:0000256" key="12">
    <source>
        <dbReference type="NCBIfam" id="TIGR00416"/>
    </source>
</evidence>
<dbReference type="NCBIfam" id="TIGR00416">
    <property type="entry name" value="sms"/>
    <property type="match status" value="1"/>
</dbReference>
<comment type="domain">
    <text evidence="11">The middle region has homology to RecA with ATPase motifs including the RadA KNRFG motif, while the C-terminus is homologous to Lon protease.</text>
</comment>
<evidence type="ECO:0000256" key="3">
    <source>
        <dbReference type="ARBA" id="ARBA00022763"/>
    </source>
</evidence>
<dbReference type="OrthoDB" id="9803906at2"/>
<evidence type="ECO:0000259" key="14">
    <source>
        <dbReference type="PROSITE" id="PS50162"/>
    </source>
</evidence>
<comment type="function">
    <text evidence="11">Plays a role in repairing double-strand DNA breaks, probably involving stabilizing or processing branched DNA or blocked replication forks.</text>
</comment>
<dbReference type="GO" id="GO:0003684">
    <property type="term" value="F:damaged DNA binding"/>
    <property type="evidence" value="ECO:0007669"/>
    <property type="project" value="InterPro"/>
</dbReference>
<keyword evidence="2 11" id="KW-0547">Nucleotide-binding</keyword>
<name>T2GEZ7_MEGG1</name>
<dbReference type="Proteomes" id="UP000016587">
    <property type="component" value="Chromosome"/>
</dbReference>
<keyword evidence="5" id="KW-0378">Hydrolase</keyword>
<dbReference type="PANTHER" id="PTHR32472">
    <property type="entry name" value="DNA REPAIR PROTEIN RADA"/>
    <property type="match status" value="1"/>
</dbReference>
<keyword evidence="6 13" id="KW-0862">Zinc</keyword>
<accession>T2GEZ7</accession>
<dbReference type="Gene3D" id="3.30.230.10">
    <property type="match status" value="1"/>
</dbReference>
<dbReference type="RefSeq" id="WP_021762268.1">
    <property type="nucleotide sequence ID" value="NC_022444.1"/>
</dbReference>
<dbReference type="InterPro" id="IPR003593">
    <property type="entry name" value="AAA+_ATPase"/>
</dbReference>
<evidence type="ECO:0000256" key="7">
    <source>
        <dbReference type="ARBA" id="ARBA00022840"/>
    </source>
</evidence>
<reference evidence="15 16" key="1">
    <citation type="journal article" date="2013" name="J. Bacteriol.">
        <title>Roles of HynAB and Ech, the only two hydrogenases found in the model sulfate reducer Desulfovibrio gigas.</title>
        <authorList>
            <person name="Morais-Silva F.O."/>
            <person name="Santos C.I."/>
            <person name="Rodrigues R."/>
            <person name="Pereira I.A."/>
            <person name="Rodrigues-Pousada C."/>
        </authorList>
    </citation>
    <scope>NUCLEOTIDE SEQUENCE [LARGE SCALE GENOMIC DNA]</scope>
    <source>
        <strain evidence="16">ATCC 19364 / DSM 1382 / NCIMB 9332 / VKM B-1759</strain>
    </source>
</reference>
<dbReference type="GO" id="GO:0005524">
    <property type="term" value="F:ATP binding"/>
    <property type="evidence" value="ECO:0007669"/>
    <property type="project" value="UniProtKB-UniRule"/>
</dbReference>
<dbReference type="SUPFAM" id="SSF52540">
    <property type="entry name" value="P-loop containing nucleoside triphosphate hydrolases"/>
    <property type="match status" value="1"/>
</dbReference>
<dbReference type="Gene3D" id="3.40.50.300">
    <property type="entry name" value="P-loop containing nucleotide triphosphate hydrolases"/>
    <property type="match status" value="1"/>
</dbReference>
<dbReference type="InterPro" id="IPR020568">
    <property type="entry name" value="Ribosomal_Su5_D2-typ_SF"/>
</dbReference>
<evidence type="ECO:0000256" key="8">
    <source>
        <dbReference type="ARBA" id="ARBA00023016"/>
    </source>
</evidence>
<dbReference type="InterPro" id="IPR027417">
    <property type="entry name" value="P-loop_NTPase"/>
</dbReference>
<dbReference type="InterPro" id="IPR004504">
    <property type="entry name" value="DNA_repair_RadA"/>
</dbReference>
<dbReference type="SUPFAM" id="SSF54211">
    <property type="entry name" value="Ribosomal protein S5 domain 2-like"/>
    <property type="match status" value="1"/>
</dbReference>
<evidence type="ECO:0000256" key="11">
    <source>
        <dbReference type="HAMAP-Rule" id="MF_01498"/>
    </source>
</evidence>
<feature type="short sequence motif" description="RadA KNRFG motif" evidence="11">
    <location>
        <begin position="257"/>
        <end position="261"/>
    </location>
</feature>
<keyword evidence="9 11" id="KW-0238">DNA-binding</keyword>
<evidence type="ECO:0000256" key="9">
    <source>
        <dbReference type="ARBA" id="ARBA00023125"/>
    </source>
</evidence>
<keyword evidence="3 11" id="KW-0227">DNA damage</keyword>
<dbReference type="GO" id="GO:0140664">
    <property type="term" value="F:ATP-dependent DNA damage sensor activity"/>
    <property type="evidence" value="ECO:0007669"/>
    <property type="project" value="InterPro"/>
</dbReference>
<evidence type="ECO:0000256" key="5">
    <source>
        <dbReference type="ARBA" id="ARBA00022801"/>
    </source>
</evidence>
<dbReference type="GO" id="GO:0000725">
    <property type="term" value="P:recombinational repair"/>
    <property type="evidence" value="ECO:0007669"/>
    <property type="project" value="UniProtKB-UniRule"/>
</dbReference>
<evidence type="ECO:0000256" key="10">
    <source>
        <dbReference type="ARBA" id="ARBA00023204"/>
    </source>
</evidence>
<keyword evidence="1 11" id="KW-0479">Metal-binding</keyword>
<evidence type="ECO:0000313" key="16">
    <source>
        <dbReference type="Proteomes" id="UP000016587"/>
    </source>
</evidence>
<dbReference type="Pfam" id="PF13481">
    <property type="entry name" value="AAA_25"/>
    <property type="match status" value="1"/>
</dbReference>
<dbReference type="Pfam" id="PF13541">
    <property type="entry name" value="ChlI"/>
    <property type="match status" value="1"/>
</dbReference>
<sequence>MKPRRNYVCTACGGVSVRWQGQCPRCGAWNTLEERLETPAPAGGRRAPAAVAGRPGAGMALALGEVDISAQPHVSAGMRELDELLGQGLVRGSTVLMAGEPGVGKSTLLLQVAGAVAKAGHTVLYASGEEGLPQLKRRAERLDCLADTLLALSTSSAEEVWQAVEAAGNVALVVLDSVQTVVSSLAEGLPGSVSQVRAVAAEGIDLARRCGCCLLFVGHVTKDGQIAGPKLLEHMVDAVLSLEGDRTHCHRLLRVLKNRFGPSLDVAVFAMQGQGLAPVEDPAALFLESRAGGLSGTALAMALDGQRAFALEAQALVSRSWLAIPRRTALGLDVNRLHLLLAVLEKRLGLSFGQQDVYAKVGGGFKLQDPGFDLALCAAILSSQYDQALPEQAVFFGEVDLNGRIRPVAGQEVRLHQAKRLGLHPVFAAPGVPQAQHVSTLASLQEALFGASGRGGRG</sequence>
<dbReference type="PRINTS" id="PR01874">
    <property type="entry name" value="DNAREPAIRADA"/>
</dbReference>
<dbReference type="HAMAP" id="MF_01498">
    <property type="entry name" value="RadA_bact"/>
    <property type="match status" value="1"/>
</dbReference>
<evidence type="ECO:0000256" key="2">
    <source>
        <dbReference type="ARBA" id="ARBA00022741"/>
    </source>
</evidence>